<reference evidence="3 4" key="1">
    <citation type="submission" date="2018-10" db="EMBL/GenBank/DDBJ databases">
        <title>Genomic Encyclopedia of Type Strains, Phase IV (KMG-IV): sequencing the most valuable type-strain genomes for metagenomic binning, comparative biology and taxonomic classification.</title>
        <authorList>
            <person name="Goeker M."/>
        </authorList>
    </citation>
    <scope>NUCLEOTIDE SEQUENCE [LARGE SCALE GENOMIC DNA]</scope>
    <source>
        <strain evidence="3 4">DSM 22008</strain>
    </source>
</reference>
<dbReference type="AlphaFoldDB" id="A0A420WLU8"/>
<evidence type="ECO:0000313" key="3">
    <source>
        <dbReference type="EMBL" id="RKQ72021.1"/>
    </source>
</evidence>
<name>A0A420WLU8_9PROT</name>
<dbReference type="GO" id="GO:0016787">
    <property type="term" value="F:hydrolase activity"/>
    <property type="evidence" value="ECO:0007669"/>
    <property type="project" value="UniProtKB-KW"/>
</dbReference>
<dbReference type="EMBL" id="RBII01000001">
    <property type="protein sequence ID" value="RKQ72021.1"/>
    <property type="molecule type" value="Genomic_DNA"/>
</dbReference>
<dbReference type="RefSeq" id="WP_121099865.1">
    <property type="nucleotide sequence ID" value="NZ_RBII01000001.1"/>
</dbReference>
<dbReference type="OrthoDB" id="9785345at2"/>
<sequence length="236" mass="26457">MRKRRYIFAGWGIGLTAVCAASVAFPAIAEKAADQREAMQWSNLAADYLESDITLTQNSVLKSHILEDVELVQPLLTVRSDLSDLAKRDMAEHRCLSEAVYFEARSETRSGQLGVAEVIKNRVKSKHYPNSICEVVYQGSERRTGCQFSFTCDGSMDVLPKGPAWERSKEIATLSLTGFAPKLTDNATHYHTTNINPVWAPSLRYDGQIGSHKFYRFKWKERPVKPSVTMNVAPPT</sequence>
<keyword evidence="3" id="KW-0378">Hydrolase</keyword>
<dbReference type="InParanoid" id="A0A420WLU8"/>
<dbReference type="InterPro" id="IPR042047">
    <property type="entry name" value="SleB_dom1"/>
</dbReference>
<dbReference type="Proteomes" id="UP000282211">
    <property type="component" value="Unassembled WGS sequence"/>
</dbReference>
<feature type="chain" id="PRO_5019352416" evidence="1">
    <location>
        <begin position="21"/>
        <end position="236"/>
    </location>
</feature>
<accession>A0A420WLU8</accession>
<dbReference type="Pfam" id="PF07486">
    <property type="entry name" value="Hydrolase_2"/>
    <property type="match status" value="1"/>
</dbReference>
<dbReference type="InterPro" id="IPR011105">
    <property type="entry name" value="Cell_wall_hydrolase_SleB"/>
</dbReference>
<evidence type="ECO:0000259" key="2">
    <source>
        <dbReference type="Pfam" id="PF07486"/>
    </source>
</evidence>
<organism evidence="3 4">
    <name type="scientific">Litorimonas taeanensis</name>
    <dbReference type="NCBI Taxonomy" id="568099"/>
    <lineage>
        <taxon>Bacteria</taxon>
        <taxon>Pseudomonadati</taxon>
        <taxon>Pseudomonadota</taxon>
        <taxon>Alphaproteobacteria</taxon>
        <taxon>Maricaulales</taxon>
        <taxon>Robiginitomaculaceae</taxon>
    </lineage>
</organism>
<keyword evidence="1" id="KW-0732">Signal</keyword>
<evidence type="ECO:0000313" key="4">
    <source>
        <dbReference type="Proteomes" id="UP000282211"/>
    </source>
</evidence>
<keyword evidence="4" id="KW-1185">Reference proteome</keyword>
<gene>
    <name evidence="3" type="ORF">DES40_1357</name>
</gene>
<evidence type="ECO:0000256" key="1">
    <source>
        <dbReference type="SAM" id="SignalP"/>
    </source>
</evidence>
<dbReference type="Gene3D" id="1.10.10.2520">
    <property type="entry name" value="Cell wall hydrolase SleB, domain 1"/>
    <property type="match status" value="1"/>
</dbReference>
<comment type="caution">
    <text evidence="3">The sequence shown here is derived from an EMBL/GenBank/DDBJ whole genome shotgun (WGS) entry which is preliminary data.</text>
</comment>
<proteinExistence type="predicted"/>
<feature type="domain" description="Cell wall hydrolase SleB" evidence="2">
    <location>
        <begin position="107"/>
        <end position="215"/>
    </location>
</feature>
<feature type="signal peptide" evidence="1">
    <location>
        <begin position="1"/>
        <end position="20"/>
    </location>
</feature>
<protein>
    <submittedName>
        <fullName evidence="3">Cell wall hydrolase</fullName>
    </submittedName>
</protein>